<protein>
    <submittedName>
        <fullName evidence="1">Uncharacterized protein</fullName>
    </submittedName>
</protein>
<evidence type="ECO:0000313" key="2">
    <source>
        <dbReference type="Proteomes" id="UP001408789"/>
    </source>
</evidence>
<dbReference type="Pfam" id="PF14009">
    <property type="entry name" value="PADRE"/>
    <property type="match status" value="1"/>
</dbReference>
<dbReference type="AlphaFoldDB" id="A0AAP0GP45"/>
<keyword evidence="2" id="KW-1185">Reference proteome</keyword>
<organism evidence="1 2">
    <name type="scientific">Deinandra increscens subsp. villosa</name>
    <dbReference type="NCBI Taxonomy" id="3103831"/>
    <lineage>
        <taxon>Eukaryota</taxon>
        <taxon>Viridiplantae</taxon>
        <taxon>Streptophyta</taxon>
        <taxon>Embryophyta</taxon>
        <taxon>Tracheophyta</taxon>
        <taxon>Spermatophyta</taxon>
        <taxon>Magnoliopsida</taxon>
        <taxon>eudicotyledons</taxon>
        <taxon>Gunneridae</taxon>
        <taxon>Pentapetalae</taxon>
        <taxon>asterids</taxon>
        <taxon>campanulids</taxon>
        <taxon>Asterales</taxon>
        <taxon>Asteraceae</taxon>
        <taxon>Asteroideae</taxon>
        <taxon>Heliantheae alliance</taxon>
        <taxon>Madieae</taxon>
        <taxon>Madiinae</taxon>
        <taxon>Deinandra</taxon>
    </lineage>
</organism>
<comment type="caution">
    <text evidence="1">The sequence shown here is derived from an EMBL/GenBank/DDBJ whole genome shotgun (WGS) entry which is preliminary data.</text>
</comment>
<proteinExistence type="predicted"/>
<dbReference type="PANTHER" id="PTHR33052">
    <property type="entry name" value="DUF4228 DOMAIN PROTEIN-RELATED"/>
    <property type="match status" value="1"/>
</dbReference>
<accession>A0AAP0GP45</accession>
<dbReference type="EMBL" id="JBCNJP010000025">
    <property type="protein sequence ID" value="KAK9055512.1"/>
    <property type="molecule type" value="Genomic_DNA"/>
</dbReference>
<evidence type="ECO:0000313" key="1">
    <source>
        <dbReference type="EMBL" id="KAK9055512.1"/>
    </source>
</evidence>
<dbReference type="Proteomes" id="UP001408789">
    <property type="component" value="Unassembled WGS sequence"/>
</dbReference>
<sequence>MGNLTSSCFCSKLQSARLIDVNGNVRHVKVPITAAEIMLLEQPGHLVSPVVDDLRSSFRLSALRADQVLTNGSSYFLIPVGRLNSFVTESELEMLRAGCRNVKQQVKRRRGSMVLPEEKSGGNTVEAGEGEGCVDIFGDSEDGFTFTCQRVRGSPAWKPVLEPIYE</sequence>
<dbReference type="InterPro" id="IPR025322">
    <property type="entry name" value="PADRE_dom"/>
</dbReference>
<name>A0AAP0GP45_9ASTR</name>
<gene>
    <name evidence="1" type="ORF">SSX86_026595</name>
</gene>
<reference evidence="1 2" key="1">
    <citation type="submission" date="2024-04" db="EMBL/GenBank/DDBJ databases">
        <title>The reference genome of an endangered Asteraceae, Deinandra increscens subsp. villosa, native to the Central Coast of California.</title>
        <authorList>
            <person name="Guilliams M."/>
            <person name="Hasenstab-Lehman K."/>
            <person name="Meyer R."/>
            <person name="Mcevoy S."/>
        </authorList>
    </citation>
    <scope>NUCLEOTIDE SEQUENCE [LARGE SCALE GENOMIC DNA]</scope>
    <source>
        <tissue evidence="1">Leaf</tissue>
    </source>
</reference>